<gene>
    <name evidence="1" type="primary">GIP</name>
    <name evidence="1" type="ORF">CR513_51164</name>
</gene>
<feature type="non-terminal residue" evidence="1">
    <location>
        <position position="1"/>
    </location>
</feature>
<keyword evidence="2" id="KW-1185">Reference proteome</keyword>
<dbReference type="STRING" id="157652.A0A371EUE6"/>
<dbReference type="AlphaFoldDB" id="A0A371EUE6"/>
<evidence type="ECO:0000313" key="2">
    <source>
        <dbReference type="Proteomes" id="UP000257109"/>
    </source>
</evidence>
<dbReference type="EMBL" id="QJKJ01012004">
    <property type="protein sequence ID" value="RDX69685.1"/>
    <property type="molecule type" value="Genomic_DNA"/>
</dbReference>
<dbReference type="OrthoDB" id="414945at2759"/>
<reference evidence="1" key="1">
    <citation type="submission" date="2018-05" db="EMBL/GenBank/DDBJ databases">
        <title>Draft genome of Mucuna pruriens seed.</title>
        <authorList>
            <person name="Nnadi N.E."/>
            <person name="Vos R."/>
            <person name="Hasami M.H."/>
            <person name="Devisetty U.K."/>
            <person name="Aguiy J.C."/>
        </authorList>
    </citation>
    <scope>NUCLEOTIDE SEQUENCE [LARGE SCALE GENOMIC DNA]</scope>
    <source>
        <strain evidence="1">JCA_2017</strain>
    </source>
</reference>
<protein>
    <submittedName>
        <fullName evidence="1">Copia protein</fullName>
    </submittedName>
</protein>
<accession>A0A371EUE6</accession>
<dbReference type="PANTHER" id="PTHR11439">
    <property type="entry name" value="GAG-POL-RELATED RETROTRANSPOSON"/>
    <property type="match status" value="1"/>
</dbReference>
<dbReference type="Proteomes" id="UP000257109">
    <property type="component" value="Unassembled WGS sequence"/>
</dbReference>
<sequence>MLFLHGNLKEEVYMDIPPRYTMSSQGKVVYKLQKTIYGLEQSPVHGLDDKYKNDKEEISRLQKYLTTEFEMKNLGGLKYFLDIEVARSETIIRESTQTRNQLTRKDIKAISVVSQFMHCPSEDHMNVTIQIIRYLKSTRGKRIMFSKNNHLDIGGCIDSDWVESFIDRRSTSSYLTFVGRNLVAWRSKKQKVVSLLSAKAKFRVIAIAHNPTQQDRTKHVEVDRHFIKQILEANVVQDQLTDIFIKVITSSDFHNSLDKSNMKDIYAPI</sequence>
<comment type="caution">
    <text evidence="1">The sequence shown here is derived from an EMBL/GenBank/DDBJ whole genome shotgun (WGS) entry which is preliminary data.</text>
</comment>
<proteinExistence type="predicted"/>
<dbReference type="CDD" id="cd09272">
    <property type="entry name" value="RNase_HI_RT_Ty1"/>
    <property type="match status" value="1"/>
</dbReference>
<organism evidence="1 2">
    <name type="scientific">Mucuna pruriens</name>
    <name type="common">Velvet bean</name>
    <name type="synonym">Dolichos pruriens</name>
    <dbReference type="NCBI Taxonomy" id="157652"/>
    <lineage>
        <taxon>Eukaryota</taxon>
        <taxon>Viridiplantae</taxon>
        <taxon>Streptophyta</taxon>
        <taxon>Embryophyta</taxon>
        <taxon>Tracheophyta</taxon>
        <taxon>Spermatophyta</taxon>
        <taxon>Magnoliopsida</taxon>
        <taxon>eudicotyledons</taxon>
        <taxon>Gunneridae</taxon>
        <taxon>Pentapetalae</taxon>
        <taxon>rosids</taxon>
        <taxon>fabids</taxon>
        <taxon>Fabales</taxon>
        <taxon>Fabaceae</taxon>
        <taxon>Papilionoideae</taxon>
        <taxon>50 kb inversion clade</taxon>
        <taxon>NPAAA clade</taxon>
        <taxon>indigoferoid/millettioid clade</taxon>
        <taxon>Phaseoleae</taxon>
        <taxon>Mucuna</taxon>
    </lineage>
</organism>
<name>A0A371EUE6_MUCPR</name>
<evidence type="ECO:0000313" key="1">
    <source>
        <dbReference type="EMBL" id="RDX69685.1"/>
    </source>
</evidence>
<dbReference type="PANTHER" id="PTHR11439:SF467">
    <property type="entry name" value="INTEGRASE CATALYTIC DOMAIN-CONTAINING PROTEIN"/>
    <property type="match status" value="1"/>
</dbReference>